<proteinExistence type="inferred from homology"/>
<evidence type="ECO:0000256" key="1">
    <source>
        <dbReference type="ARBA" id="ARBA00008116"/>
    </source>
</evidence>
<comment type="similarity">
    <text evidence="1">Belongs to the DeoC/FbaB aldolase family.</text>
</comment>
<feature type="compositionally biased region" description="Basic residues" evidence="2">
    <location>
        <begin position="294"/>
        <end position="307"/>
    </location>
</feature>
<feature type="region of interest" description="Disordered" evidence="2">
    <location>
        <begin position="259"/>
        <end position="307"/>
    </location>
</feature>
<dbReference type="OrthoDB" id="6329at2157"/>
<dbReference type="CDD" id="cd00958">
    <property type="entry name" value="DhnA"/>
    <property type="match status" value="1"/>
</dbReference>
<evidence type="ECO:0000313" key="5">
    <source>
        <dbReference type="Proteomes" id="UP000030944"/>
    </source>
</evidence>
<dbReference type="STRING" id="1410606.T478_0889"/>
<dbReference type="InterPro" id="IPR041720">
    <property type="entry name" value="FbaB-like"/>
</dbReference>
<dbReference type="EMBL" id="LXWN01000001">
    <property type="protein sequence ID" value="PTL88485.1"/>
    <property type="molecule type" value="Genomic_DNA"/>
</dbReference>
<organism evidence="3 5">
    <name type="scientific">Candidatus Nitrosopelagicus brevis</name>
    <dbReference type="NCBI Taxonomy" id="1410606"/>
    <lineage>
        <taxon>Archaea</taxon>
        <taxon>Nitrososphaerota</taxon>
    </lineage>
</organism>
<dbReference type="NCBIfam" id="NF006081">
    <property type="entry name" value="PRK08227.1"/>
    <property type="match status" value="1"/>
</dbReference>
<dbReference type="PANTHER" id="PTHR47916:SF1">
    <property type="entry name" value="3-HYDROXY-5-PHOSPHONOOXYPENTANE-2,4-DIONE THIOLASE"/>
    <property type="match status" value="1"/>
</dbReference>
<reference evidence="3 5" key="1">
    <citation type="journal article" date="2015" name="Proc. Natl. Acad. Sci. U.S.A.">
        <title>Genomic and proteomic characterization of "Candidatus Nitrosopelagicus brevis": An ammonia-oxidizing archaeon from the open ocean.</title>
        <authorList>
            <person name="Santoro A.E."/>
            <person name="Dupont C.L."/>
            <person name="Richter R.A."/>
            <person name="Craig M.T."/>
            <person name="Carini P."/>
            <person name="McIlvin M.R."/>
            <person name="Yang Y."/>
            <person name="Orsi W.D."/>
            <person name="Moran D.M."/>
            <person name="Saito M.A."/>
        </authorList>
    </citation>
    <scope>NUCLEOTIDE SEQUENCE [LARGE SCALE GENOMIC DNA]</scope>
    <source>
        <strain evidence="3">CN25</strain>
        <strain evidence="5">V2</strain>
    </source>
</reference>
<dbReference type="Proteomes" id="UP000030944">
    <property type="component" value="Chromosome"/>
</dbReference>
<dbReference type="GO" id="GO:0004332">
    <property type="term" value="F:fructose-bisphosphate aldolase activity"/>
    <property type="evidence" value="ECO:0007669"/>
    <property type="project" value="InterPro"/>
</dbReference>
<evidence type="ECO:0000313" key="6">
    <source>
        <dbReference type="Proteomes" id="UP000241022"/>
    </source>
</evidence>
<dbReference type="InterPro" id="IPR002915">
    <property type="entry name" value="DeoC/FbaB/LacD_aldolase"/>
</dbReference>
<name>A0A0A7V128_9ARCH</name>
<dbReference type="EMBL" id="CP007026">
    <property type="protein sequence ID" value="AJA91896.1"/>
    <property type="molecule type" value="Genomic_DNA"/>
</dbReference>
<dbReference type="PIRSF" id="PIRSF038992">
    <property type="entry name" value="Aldolase_Ia"/>
    <property type="match status" value="1"/>
</dbReference>
<dbReference type="Pfam" id="PF01791">
    <property type="entry name" value="DeoC"/>
    <property type="match status" value="1"/>
</dbReference>
<reference evidence="4" key="2">
    <citation type="submission" date="2016-05" db="EMBL/GenBank/DDBJ databases">
        <authorList>
            <person name="Lavstsen T."/>
            <person name="Jespersen J.S."/>
        </authorList>
    </citation>
    <scope>NUCLEOTIDE SEQUENCE [LARGE SCALE GENOMIC DNA]</scope>
    <source>
        <strain evidence="4">U25</strain>
    </source>
</reference>
<keyword evidence="6" id="KW-1185">Reference proteome</keyword>
<gene>
    <name evidence="4" type="ORF">A7X95_02315</name>
    <name evidence="3" type="ORF">T478_0889</name>
</gene>
<evidence type="ECO:0000313" key="4">
    <source>
        <dbReference type="EMBL" id="PTL88485.1"/>
    </source>
</evidence>
<accession>A0A0A7V128</accession>
<protein>
    <submittedName>
        <fullName evidence="3">Autoinducer 2 aldolase</fullName>
    </submittedName>
    <submittedName>
        <fullName evidence="4">Fructose-bisphosphate aldolase</fullName>
    </submittedName>
</protein>
<dbReference type="PANTHER" id="PTHR47916">
    <property type="entry name" value="FRUCTOSE-BISPHOSPHATE ALDOLASE CLASS 1"/>
    <property type="match status" value="1"/>
</dbReference>
<feature type="compositionally biased region" description="Low complexity" evidence="2">
    <location>
        <begin position="262"/>
        <end position="293"/>
    </location>
</feature>
<dbReference type="AlphaFoldDB" id="A0A0A7V128"/>
<dbReference type="SUPFAM" id="SSF51569">
    <property type="entry name" value="Aldolase"/>
    <property type="match status" value="1"/>
</dbReference>
<evidence type="ECO:0000313" key="3">
    <source>
        <dbReference type="EMBL" id="AJA91896.1"/>
    </source>
</evidence>
<dbReference type="HOGENOM" id="CLU_057069_1_0_2"/>
<reference evidence="4 6" key="3">
    <citation type="submission" date="2018-04" db="EMBL/GenBank/DDBJ databases">
        <title>Transcriptomics of ammonia oxidizing archaea.</title>
        <authorList>
            <person name="Carini P."/>
        </authorList>
    </citation>
    <scope>NUCLEOTIDE SEQUENCE [LARGE SCALE GENOMIC DNA]</scope>
    <source>
        <strain evidence="4 6">U25</strain>
    </source>
</reference>
<dbReference type="KEGG" id="nbv:T478_0889"/>
<dbReference type="Proteomes" id="UP000241022">
    <property type="component" value="Unassembled WGS sequence"/>
</dbReference>
<dbReference type="InterPro" id="IPR050456">
    <property type="entry name" value="DeoC/FbaB_aldolase"/>
</dbReference>
<evidence type="ECO:0000256" key="2">
    <source>
        <dbReference type="SAM" id="MobiDB-lite"/>
    </source>
</evidence>
<dbReference type="Gene3D" id="3.20.20.70">
    <property type="entry name" value="Aldolase class I"/>
    <property type="match status" value="1"/>
</dbReference>
<dbReference type="InterPro" id="IPR013785">
    <property type="entry name" value="Aldolase_TIM"/>
</dbReference>
<dbReference type="SMART" id="SM01133">
    <property type="entry name" value="DeoC"/>
    <property type="match status" value="1"/>
</dbReference>
<sequence length="307" mass="33612">MDWGLKNRLAKIISPADNRALMLAVDHGYFLGPTEKLEDLKKTIAPLAKHCDSLMITRGALRTSVNPDYPVPVVLRVSGGTSIIGEDLSQEDITVSIKDAIRLNVSAVAMSVFVGSKYEYQTIVNLGKLVNEAEEYGIPVLAVTAVGKEIGTKDARYLSLACRTAAEQGAHIVKTYFCENFEKVVKSCPVPIIIAGGKKIPEKDALKLTYDALKAGAVGVDMGRNIWQSDNPVAMIKAVHSIVHGSNNAEQAFTLYKQLSGKPNPNQNNKPKNKSNQNQNNKPKNKSNQNQNNKPKKNFNKNSKKRN</sequence>